<dbReference type="Pfam" id="PF10536">
    <property type="entry name" value="PMD"/>
    <property type="match status" value="1"/>
</dbReference>
<protein>
    <submittedName>
        <fullName evidence="2">Serine/threonine-protein phosphatase 7 long form-like protein</fullName>
    </submittedName>
</protein>
<dbReference type="InterPro" id="IPR019557">
    <property type="entry name" value="AminoTfrase-like_pln_mobile"/>
</dbReference>
<organism evidence="2 3">
    <name type="scientific">Senna tora</name>
    <dbReference type="NCBI Taxonomy" id="362788"/>
    <lineage>
        <taxon>Eukaryota</taxon>
        <taxon>Viridiplantae</taxon>
        <taxon>Streptophyta</taxon>
        <taxon>Embryophyta</taxon>
        <taxon>Tracheophyta</taxon>
        <taxon>Spermatophyta</taxon>
        <taxon>Magnoliopsida</taxon>
        <taxon>eudicotyledons</taxon>
        <taxon>Gunneridae</taxon>
        <taxon>Pentapetalae</taxon>
        <taxon>rosids</taxon>
        <taxon>fabids</taxon>
        <taxon>Fabales</taxon>
        <taxon>Fabaceae</taxon>
        <taxon>Caesalpinioideae</taxon>
        <taxon>Cassia clade</taxon>
        <taxon>Senna</taxon>
    </lineage>
</organism>
<keyword evidence="3" id="KW-1185">Reference proteome</keyword>
<dbReference type="PANTHER" id="PTHR46033">
    <property type="entry name" value="PROTEIN MAIN-LIKE 2"/>
    <property type="match status" value="1"/>
</dbReference>
<dbReference type="GO" id="GO:0010073">
    <property type="term" value="P:meristem maintenance"/>
    <property type="evidence" value="ECO:0007669"/>
    <property type="project" value="InterPro"/>
</dbReference>
<dbReference type="PANTHER" id="PTHR46033:SF8">
    <property type="entry name" value="PROTEIN MAINTENANCE OF MERISTEMS-LIKE"/>
    <property type="match status" value="1"/>
</dbReference>
<dbReference type="OrthoDB" id="1428937at2759"/>
<dbReference type="AlphaFoldDB" id="A0A834WFJ2"/>
<dbReference type="EMBL" id="JAAIUW010000008">
    <property type="protein sequence ID" value="KAF7820837.1"/>
    <property type="molecule type" value="Genomic_DNA"/>
</dbReference>
<sequence length="219" mass="25226">MESKAMYGNWENSYRLLPMWLAAISHFLPGTTVRLPDIMDREEHLADPSQEDPFLIAYFAHVVVHIIESPSHLLQLFHTLYSLAFMGECTITLEDAAIQLGFPCTGMAVTGLTEMNWPTLCEELLDLAEDANDAHVQQFARAYILHLIEGYLMLDKSSRNVYLMYLPLLNSFKEASKLSWGSTVLAYLYRELYRGNHYDWKDIGGCTTLLHLWAWERFP</sequence>
<gene>
    <name evidence="2" type="ORF">G2W53_026292</name>
</gene>
<dbReference type="Proteomes" id="UP000634136">
    <property type="component" value="Unassembled WGS sequence"/>
</dbReference>
<dbReference type="InterPro" id="IPR044824">
    <property type="entry name" value="MAIN-like"/>
</dbReference>
<evidence type="ECO:0000259" key="1">
    <source>
        <dbReference type="Pfam" id="PF10536"/>
    </source>
</evidence>
<accession>A0A834WFJ2</accession>
<evidence type="ECO:0000313" key="3">
    <source>
        <dbReference type="Proteomes" id="UP000634136"/>
    </source>
</evidence>
<evidence type="ECO:0000313" key="2">
    <source>
        <dbReference type="EMBL" id="KAF7820837.1"/>
    </source>
</evidence>
<name>A0A834WFJ2_9FABA</name>
<reference evidence="2" key="1">
    <citation type="submission" date="2020-09" db="EMBL/GenBank/DDBJ databases">
        <title>Genome-Enabled Discovery of Anthraquinone Biosynthesis in Senna tora.</title>
        <authorList>
            <person name="Kang S.-H."/>
            <person name="Pandey R.P."/>
            <person name="Lee C.-M."/>
            <person name="Sim J.-S."/>
            <person name="Jeong J.-T."/>
            <person name="Choi B.-S."/>
            <person name="Jung M."/>
            <person name="Ginzburg D."/>
            <person name="Zhao K."/>
            <person name="Won S.Y."/>
            <person name="Oh T.-J."/>
            <person name="Yu Y."/>
            <person name="Kim N.-H."/>
            <person name="Lee O.R."/>
            <person name="Lee T.-H."/>
            <person name="Bashyal P."/>
            <person name="Kim T.-S."/>
            <person name="Lee W.-H."/>
            <person name="Kawkins C."/>
            <person name="Kim C.-K."/>
            <person name="Kim J.S."/>
            <person name="Ahn B.O."/>
            <person name="Rhee S.Y."/>
            <person name="Sohng J.K."/>
        </authorList>
    </citation>
    <scope>NUCLEOTIDE SEQUENCE</scope>
    <source>
        <tissue evidence="2">Leaf</tissue>
    </source>
</reference>
<comment type="caution">
    <text evidence="2">The sequence shown here is derived from an EMBL/GenBank/DDBJ whole genome shotgun (WGS) entry which is preliminary data.</text>
</comment>
<proteinExistence type="predicted"/>
<feature type="domain" description="Aminotransferase-like plant mobile" evidence="1">
    <location>
        <begin position="86"/>
        <end position="218"/>
    </location>
</feature>